<evidence type="ECO:0000313" key="1">
    <source>
        <dbReference type="EMBL" id="KAK6739192.1"/>
    </source>
</evidence>
<organism evidence="1 2">
    <name type="scientific">Necator americanus</name>
    <name type="common">Human hookworm</name>
    <dbReference type="NCBI Taxonomy" id="51031"/>
    <lineage>
        <taxon>Eukaryota</taxon>
        <taxon>Metazoa</taxon>
        <taxon>Ecdysozoa</taxon>
        <taxon>Nematoda</taxon>
        <taxon>Chromadorea</taxon>
        <taxon>Rhabditida</taxon>
        <taxon>Rhabditina</taxon>
        <taxon>Rhabditomorpha</taxon>
        <taxon>Strongyloidea</taxon>
        <taxon>Ancylostomatidae</taxon>
        <taxon>Bunostominae</taxon>
        <taxon>Necator</taxon>
    </lineage>
</organism>
<accession>A0ABR1CLD7</accession>
<comment type="caution">
    <text evidence="1">The sequence shown here is derived from an EMBL/GenBank/DDBJ whole genome shotgun (WGS) entry which is preliminary data.</text>
</comment>
<evidence type="ECO:0008006" key="3">
    <source>
        <dbReference type="Google" id="ProtNLM"/>
    </source>
</evidence>
<sequence length="134" mass="14856">MVGSKRRETPTFAYAAALGSGVVETVGIVVGPWRTVARCSENTEKLVNVHIDVGRDNGSCTSFDSSVRVWEKETKLLYSLFSFYWQHSNSVHMVESDPGLSGFLLHVSWTLPVVERAHPRLGRPVVGIRDQAAR</sequence>
<keyword evidence="2" id="KW-1185">Reference proteome</keyword>
<proteinExistence type="predicted"/>
<protein>
    <recommendedName>
        <fullName evidence="3">WD domain, G-beta repeat protein</fullName>
    </recommendedName>
</protein>
<name>A0ABR1CLD7_NECAM</name>
<evidence type="ECO:0000313" key="2">
    <source>
        <dbReference type="Proteomes" id="UP001303046"/>
    </source>
</evidence>
<gene>
    <name evidence="1" type="primary">Necator_chrII.g8743</name>
    <name evidence="1" type="ORF">RB195_020948</name>
</gene>
<dbReference type="Proteomes" id="UP001303046">
    <property type="component" value="Unassembled WGS sequence"/>
</dbReference>
<dbReference type="EMBL" id="JAVFWL010000002">
    <property type="protein sequence ID" value="KAK6739192.1"/>
    <property type="molecule type" value="Genomic_DNA"/>
</dbReference>
<reference evidence="1 2" key="1">
    <citation type="submission" date="2023-08" db="EMBL/GenBank/DDBJ databases">
        <title>A Necator americanus chromosomal reference genome.</title>
        <authorList>
            <person name="Ilik V."/>
            <person name="Petrzelkova K.J."/>
            <person name="Pardy F."/>
            <person name="Fuh T."/>
            <person name="Niatou-Singa F.S."/>
            <person name="Gouil Q."/>
            <person name="Baker L."/>
            <person name="Ritchie M.E."/>
            <person name="Jex A.R."/>
            <person name="Gazzola D."/>
            <person name="Li H."/>
            <person name="Toshio Fujiwara R."/>
            <person name="Zhan B."/>
            <person name="Aroian R.V."/>
            <person name="Pafco B."/>
            <person name="Schwarz E.M."/>
        </authorList>
    </citation>
    <scope>NUCLEOTIDE SEQUENCE [LARGE SCALE GENOMIC DNA]</scope>
    <source>
        <strain evidence="1 2">Aroian</strain>
        <tissue evidence="1">Whole animal</tissue>
    </source>
</reference>